<dbReference type="EMBL" id="QGHB01000011">
    <property type="protein sequence ID" value="PWK83346.1"/>
    <property type="molecule type" value="Genomic_DNA"/>
</dbReference>
<keyword evidence="7" id="KW-0547">Nucleotide-binding</keyword>
<dbReference type="Gene3D" id="6.10.340.10">
    <property type="match status" value="1"/>
</dbReference>
<protein>
    <recommendedName>
        <fullName evidence="3">histidine kinase</fullName>
        <ecNumber evidence="3">2.7.13.3</ecNumber>
    </recommendedName>
</protein>
<dbReference type="GO" id="GO:0000160">
    <property type="term" value="P:phosphorelay signal transduction system"/>
    <property type="evidence" value="ECO:0007669"/>
    <property type="project" value="UniProtKB-KW"/>
</dbReference>
<feature type="transmembrane region" description="Helical" evidence="13">
    <location>
        <begin position="320"/>
        <end position="346"/>
    </location>
</feature>
<evidence type="ECO:0000259" key="15">
    <source>
        <dbReference type="PROSITE" id="PS50885"/>
    </source>
</evidence>
<proteinExistence type="predicted"/>
<feature type="region of interest" description="Disordered" evidence="12">
    <location>
        <begin position="637"/>
        <end position="714"/>
    </location>
</feature>
<sequence>MFKALVNWRNWRLPVKLAAVLIVPVFIAVGAGVLQIQSHMERAESYAALQRLVKVRAALIPVIEGVQAERRIVAEGSGQQALQDQVRRTDESRTALRGQIAKTSLAEVVTARMDDVAAKIGGLPALRERTTDVPGVIREYTALTESMLDVDEVLASEFGDAALFRTAMGLQHVLHVQEQVLYQQAVVLSGLTRGQLVTAEVRSLVESNVKLGYIAGEFAALATADQLSTWSTKFNGPDIEAHRKMLTTAVLHPASDAPSTGNNNSNNSATARPKPLPIAASDWSKASGAVATSLDGVVQGMQNDLRDTANRLRDETSDRAGAASAILFASLILAGTIGFVVGRYLLRSLNALRRSALEVAWHKLPEMVATGRGSTQIEPVPVDTTEEFGQVARAFDEVHQQAVRSVIEQAGMRANMRNIFVNLSRRSQSLVERQLKLMEELEKYEEDPDQLANLFKLDHLATRMRRNNENLMVLSGGDVARRFTRPIPLTDVLRAAAAEIEQYQRVMVHTAPNAEVVGYVASDLVRLLAELLDNATAFSPPHTQVTISASIEAGDIVQIDVVDHGIGIDPEALAVVNHRLEAAGEGADVQVFREMGLFVVGRLAARHQIVVRLDARQGKGTRAIVLVPAELAPRREESWESFRGEAIEQRPVRPATPAQMPGPASGPASWFESPGAAPPPPPAPARQSPESARGFLDAFQRGVQRGLPDRQESR</sequence>
<dbReference type="Gene3D" id="3.30.565.10">
    <property type="entry name" value="Histidine kinase-like ATPase, C-terminal domain"/>
    <property type="match status" value="1"/>
</dbReference>
<dbReference type="Pfam" id="PF08376">
    <property type="entry name" value="NIT"/>
    <property type="match status" value="1"/>
</dbReference>
<accession>A0A316HS97</accession>
<keyword evidence="5" id="KW-0808">Transferase</keyword>
<comment type="caution">
    <text evidence="16">The sequence shown here is derived from an EMBL/GenBank/DDBJ whole genome shotgun (WGS) entry which is preliminary data.</text>
</comment>
<reference evidence="16 17" key="1">
    <citation type="submission" date="2018-05" db="EMBL/GenBank/DDBJ databases">
        <title>Genomic Encyclopedia of Type Strains, Phase IV (KMG-IV): sequencing the most valuable type-strain genomes for metagenomic binning, comparative biology and taxonomic classification.</title>
        <authorList>
            <person name="Goeker M."/>
        </authorList>
    </citation>
    <scope>NUCLEOTIDE SEQUENCE [LARGE SCALE GENOMIC DNA]</scope>
    <source>
        <strain evidence="16 17">DSM 45480</strain>
    </source>
</reference>
<evidence type="ECO:0000256" key="13">
    <source>
        <dbReference type="SAM" id="Phobius"/>
    </source>
</evidence>
<dbReference type="SMART" id="SM00387">
    <property type="entry name" value="HATPase_c"/>
    <property type="match status" value="1"/>
</dbReference>
<evidence type="ECO:0000256" key="6">
    <source>
        <dbReference type="ARBA" id="ARBA00022692"/>
    </source>
</evidence>
<dbReference type="PANTHER" id="PTHR44936">
    <property type="entry name" value="SENSOR PROTEIN CREC"/>
    <property type="match status" value="1"/>
</dbReference>
<dbReference type="GO" id="GO:0005524">
    <property type="term" value="F:ATP binding"/>
    <property type="evidence" value="ECO:0007669"/>
    <property type="project" value="UniProtKB-KW"/>
</dbReference>
<dbReference type="GO" id="GO:0004673">
    <property type="term" value="F:protein histidine kinase activity"/>
    <property type="evidence" value="ECO:0007669"/>
    <property type="project" value="UniProtKB-EC"/>
</dbReference>
<dbReference type="PROSITE" id="PS50109">
    <property type="entry name" value="HIS_KIN"/>
    <property type="match status" value="1"/>
</dbReference>
<dbReference type="InterPro" id="IPR013587">
    <property type="entry name" value="Nitrate/nitrite_sensing"/>
</dbReference>
<evidence type="ECO:0000256" key="12">
    <source>
        <dbReference type="SAM" id="MobiDB-lite"/>
    </source>
</evidence>
<keyword evidence="6 13" id="KW-0812">Transmembrane</keyword>
<dbReference type="InterPro" id="IPR050980">
    <property type="entry name" value="2C_sensor_his_kinase"/>
</dbReference>
<feature type="region of interest" description="Disordered" evidence="12">
    <location>
        <begin position="253"/>
        <end position="274"/>
    </location>
</feature>
<evidence type="ECO:0000256" key="2">
    <source>
        <dbReference type="ARBA" id="ARBA00004370"/>
    </source>
</evidence>
<dbReference type="AlphaFoldDB" id="A0A316HS97"/>
<gene>
    <name evidence="16" type="ORF">C8D88_111231</name>
</gene>
<evidence type="ECO:0000256" key="7">
    <source>
        <dbReference type="ARBA" id="ARBA00022741"/>
    </source>
</evidence>
<dbReference type="InterPro" id="IPR005467">
    <property type="entry name" value="His_kinase_dom"/>
</dbReference>
<dbReference type="RefSeq" id="WP_109639972.1">
    <property type="nucleotide sequence ID" value="NZ_QGHB01000011.1"/>
</dbReference>
<evidence type="ECO:0000256" key="4">
    <source>
        <dbReference type="ARBA" id="ARBA00022553"/>
    </source>
</evidence>
<keyword evidence="9" id="KW-0067">ATP-binding</keyword>
<dbReference type="SUPFAM" id="SSF55874">
    <property type="entry name" value="ATPase domain of HSP90 chaperone/DNA topoisomerase II/histidine kinase"/>
    <property type="match status" value="1"/>
</dbReference>
<evidence type="ECO:0000256" key="9">
    <source>
        <dbReference type="ARBA" id="ARBA00022840"/>
    </source>
</evidence>
<comment type="subcellular location">
    <subcellularLocation>
        <location evidence="2">Membrane</location>
    </subcellularLocation>
</comment>
<evidence type="ECO:0000256" key="11">
    <source>
        <dbReference type="ARBA" id="ARBA00023012"/>
    </source>
</evidence>
<keyword evidence="13" id="KW-0472">Membrane</keyword>
<feature type="compositionally biased region" description="Basic and acidic residues" evidence="12">
    <location>
        <begin position="637"/>
        <end position="651"/>
    </location>
</feature>
<dbReference type="EC" id="2.7.13.3" evidence="3"/>
<dbReference type="PANTHER" id="PTHR44936:SF9">
    <property type="entry name" value="SENSOR PROTEIN CREC"/>
    <property type="match status" value="1"/>
</dbReference>
<evidence type="ECO:0000313" key="17">
    <source>
        <dbReference type="Proteomes" id="UP000246005"/>
    </source>
</evidence>
<organism evidence="16 17">
    <name type="scientific">Lentzea atacamensis</name>
    <dbReference type="NCBI Taxonomy" id="531938"/>
    <lineage>
        <taxon>Bacteria</taxon>
        <taxon>Bacillati</taxon>
        <taxon>Actinomycetota</taxon>
        <taxon>Actinomycetes</taxon>
        <taxon>Pseudonocardiales</taxon>
        <taxon>Pseudonocardiaceae</taxon>
        <taxon>Lentzea</taxon>
    </lineage>
</organism>
<keyword evidence="11" id="KW-0902">Two-component regulatory system</keyword>
<keyword evidence="8 16" id="KW-0418">Kinase</keyword>
<evidence type="ECO:0000256" key="5">
    <source>
        <dbReference type="ARBA" id="ARBA00022679"/>
    </source>
</evidence>
<evidence type="ECO:0000313" key="16">
    <source>
        <dbReference type="EMBL" id="PWK83346.1"/>
    </source>
</evidence>
<dbReference type="InterPro" id="IPR003594">
    <property type="entry name" value="HATPase_dom"/>
</dbReference>
<evidence type="ECO:0000256" key="1">
    <source>
        <dbReference type="ARBA" id="ARBA00000085"/>
    </source>
</evidence>
<evidence type="ECO:0000256" key="10">
    <source>
        <dbReference type="ARBA" id="ARBA00022989"/>
    </source>
</evidence>
<dbReference type="InterPro" id="IPR036890">
    <property type="entry name" value="HATPase_C_sf"/>
</dbReference>
<dbReference type="GO" id="GO:0016020">
    <property type="term" value="C:membrane"/>
    <property type="evidence" value="ECO:0007669"/>
    <property type="project" value="UniProtKB-SubCell"/>
</dbReference>
<keyword evidence="4" id="KW-0597">Phosphoprotein</keyword>
<feature type="domain" description="Histidine kinase" evidence="14">
    <location>
        <begin position="524"/>
        <end position="631"/>
    </location>
</feature>
<evidence type="ECO:0000256" key="3">
    <source>
        <dbReference type="ARBA" id="ARBA00012438"/>
    </source>
</evidence>
<evidence type="ECO:0000259" key="14">
    <source>
        <dbReference type="PROSITE" id="PS50109"/>
    </source>
</evidence>
<evidence type="ECO:0000256" key="8">
    <source>
        <dbReference type="ARBA" id="ARBA00022777"/>
    </source>
</evidence>
<dbReference type="Pfam" id="PF02518">
    <property type="entry name" value="HATPase_c"/>
    <property type="match status" value="1"/>
</dbReference>
<feature type="domain" description="HAMP" evidence="15">
    <location>
        <begin position="343"/>
        <end position="407"/>
    </location>
</feature>
<dbReference type="InterPro" id="IPR003660">
    <property type="entry name" value="HAMP_dom"/>
</dbReference>
<name>A0A316HS97_9PSEU</name>
<dbReference type="PROSITE" id="PS50885">
    <property type="entry name" value="HAMP"/>
    <property type="match status" value="1"/>
</dbReference>
<comment type="catalytic activity">
    <reaction evidence="1">
        <text>ATP + protein L-histidine = ADP + protein N-phospho-L-histidine.</text>
        <dbReference type="EC" id="2.7.13.3"/>
    </reaction>
</comment>
<keyword evidence="10 13" id="KW-1133">Transmembrane helix</keyword>
<dbReference type="Proteomes" id="UP000246005">
    <property type="component" value="Unassembled WGS sequence"/>
</dbReference>